<dbReference type="Proteomes" id="UP000028875">
    <property type="component" value="Unassembled WGS sequence"/>
</dbReference>
<keyword evidence="6 8" id="KW-0269">Exonuclease</keyword>
<dbReference type="GO" id="GO:0006310">
    <property type="term" value="P:DNA recombination"/>
    <property type="evidence" value="ECO:0007669"/>
    <property type="project" value="UniProtKB-KW"/>
</dbReference>
<evidence type="ECO:0000259" key="9">
    <source>
        <dbReference type="Pfam" id="PF00149"/>
    </source>
</evidence>
<keyword evidence="7 8" id="KW-0233">DNA recombination</keyword>
<evidence type="ECO:0000256" key="5">
    <source>
        <dbReference type="ARBA" id="ARBA00022801"/>
    </source>
</evidence>
<evidence type="ECO:0000256" key="7">
    <source>
        <dbReference type="ARBA" id="ARBA00023172"/>
    </source>
</evidence>
<evidence type="ECO:0000256" key="4">
    <source>
        <dbReference type="ARBA" id="ARBA00022722"/>
    </source>
</evidence>
<dbReference type="PANTHER" id="PTHR30337:SF0">
    <property type="entry name" value="NUCLEASE SBCCD SUBUNIT D"/>
    <property type="match status" value="1"/>
</dbReference>
<name>A0A024QC54_9BACI</name>
<dbReference type="SUPFAM" id="SSF56300">
    <property type="entry name" value="Metallo-dependent phosphatases"/>
    <property type="match status" value="1"/>
</dbReference>
<dbReference type="RefSeq" id="WP_038243987.1">
    <property type="nucleotide sequence ID" value="NZ_BNER01000002.1"/>
</dbReference>
<dbReference type="InterPro" id="IPR004593">
    <property type="entry name" value="SbcD"/>
</dbReference>
<feature type="domain" description="Nuclease SbcCD subunit D C-terminal" evidence="10">
    <location>
        <begin position="268"/>
        <end position="355"/>
    </location>
</feature>
<evidence type="ECO:0000256" key="3">
    <source>
        <dbReference type="ARBA" id="ARBA00013365"/>
    </source>
</evidence>
<dbReference type="InterPro" id="IPR050535">
    <property type="entry name" value="DNA_Repair-Maintenance_Comp"/>
</dbReference>
<dbReference type="Gene3D" id="3.60.21.10">
    <property type="match status" value="1"/>
</dbReference>
<comment type="subunit">
    <text evidence="2 8">Heterodimer of SbcC and SbcD.</text>
</comment>
<keyword evidence="5 8" id="KW-0378">Hydrolase</keyword>
<evidence type="ECO:0000256" key="2">
    <source>
        <dbReference type="ARBA" id="ARBA00011322"/>
    </source>
</evidence>
<keyword evidence="8" id="KW-0235">DNA replication</keyword>
<proteinExistence type="inferred from homology"/>
<dbReference type="Pfam" id="PF12320">
    <property type="entry name" value="SbcD_C"/>
    <property type="match status" value="1"/>
</dbReference>
<dbReference type="GO" id="GO:0008408">
    <property type="term" value="F:3'-5' exonuclease activity"/>
    <property type="evidence" value="ECO:0007669"/>
    <property type="project" value="InterPro"/>
</dbReference>
<dbReference type="OrthoDB" id="9773856at2"/>
<dbReference type="NCBIfam" id="TIGR00619">
    <property type="entry name" value="sbcd"/>
    <property type="match status" value="1"/>
</dbReference>
<organism evidence="11 12">
    <name type="scientific">Virgibacillus massiliensis</name>
    <dbReference type="NCBI Taxonomy" id="1462526"/>
    <lineage>
        <taxon>Bacteria</taxon>
        <taxon>Bacillati</taxon>
        <taxon>Bacillota</taxon>
        <taxon>Bacilli</taxon>
        <taxon>Bacillales</taxon>
        <taxon>Bacillaceae</taxon>
        <taxon>Virgibacillus</taxon>
    </lineage>
</organism>
<accession>A0A024QC54</accession>
<dbReference type="STRING" id="1462526.BN990_02179"/>
<comment type="similarity">
    <text evidence="1 8">Belongs to the SbcD family.</text>
</comment>
<gene>
    <name evidence="8 11" type="primary">sbcD</name>
    <name evidence="11" type="ORF">BN990_02179</name>
</gene>
<evidence type="ECO:0000313" key="11">
    <source>
        <dbReference type="EMBL" id="CDQ39862.1"/>
    </source>
</evidence>
<protein>
    <recommendedName>
        <fullName evidence="3 8">Nuclease SbcCD subunit D</fullName>
    </recommendedName>
</protein>
<dbReference type="CDD" id="cd00840">
    <property type="entry name" value="MPP_Mre11_N"/>
    <property type="match status" value="1"/>
</dbReference>
<dbReference type="eggNOG" id="COG0420">
    <property type="taxonomic scope" value="Bacteria"/>
</dbReference>
<dbReference type="PANTHER" id="PTHR30337">
    <property type="entry name" value="COMPONENT OF ATP-DEPENDENT DSDNA EXONUCLEASE"/>
    <property type="match status" value="1"/>
</dbReference>
<comment type="function">
    <text evidence="8">SbcCD cleaves DNA hairpin structures. These structures can inhibit DNA replication and are intermediates in certain DNA recombination reactions. The complex acts as a 3'-&gt;5' double strand exonuclease that can open hairpins. It also has a 5' single-strand endonuclease activity.</text>
</comment>
<keyword evidence="12" id="KW-1185">Reference proteome</keyword>
<dbReference type="AlphaFoldDB" id="A0A024QC54"/>
<reference evidence="12" key="2">
    <citation type="submission" date="2014-05" db="EMBL/GenBank/DDBJ databases">
        <title>Draft genome sequence of Virgibacillus massiliensis Vm-5.</title>
        <authorList>
            <person name="Khelaifia S."/>
            <person name="Croce O."/>
            <person name="Lagier J.C."/>
            <person name="Raoult D."/>
        </authorList>
    </citation>
    <scope>NUCLEOTIDE SEQUENCE [LARGE SCALE GENOMIC DNA]</scope>
    <source>
        <strain evidence="12">Vm-5</strain>
    </source>
</reference>
<keyword evidence="4 8" id="KW-0540">Nuclease</keyword>
<evidence type="ECO:0000256" key="6">
    <source>
        <dbReference type="ARBA" id="ARBA00022839"/>
    </source>
</evidence>
<dbReference type="Pfam" id="PF00149">
    <property type="entry name" value="Metallophos"/>
    <property type="match status" value="1"/>
</dbReference>
<keyword evidence="8" id="KW-0255">Endonuclease</keyword>
<dbReference type="EMBL" id="CCDP010000001">
    <property type="protein sequence ID" value="CDQ39862.1"/>
    <property type="molecule type" value="Genomic_DNA"/>
</dbReference>
<dbReference type="InterPro" id="IPR041796">
    <property type="entry name" value="Mre11_N"/>
</dbReference>
<dbReference type="InterPro" id="IPR026843">
    <property type="entry name" value="SbcD_C"/>
</dbReference>
<dbReference type="GO" id="GO:0006260">
    <property type="term" value="P:DNA replication"/>
    <property type="evidence" value="ECO:0007669"/>
    <property type="project" value="UniProtKB-KW"/>
</dbReference>
<dbReference type="InterPro" id="IPR004843">
    <property type="entry name" value="Calcineurin-like_PHP"/>
</dbReference>
<evidence type="ECO:0000259" key="10">
    <source>
        <dbReference type="Pfam" id="PF12320"/>
    </source>
</evidence>
<comment type="caution">
    <text evidence="11">The sequence shown here is derived from an EMBL/GenBank/DDBJ whole genome shotgun (WGS) entry which is preliminary data.</text>
</comment>
<evidence type="ECO:0000256" key="8">
    <source>
        <dbReference type="RuleBase" id="RU363069"/>
    </source>
</evidence>
<dbReference type="InterPro" id="IPR029052">
    <property type="entry name" value="Metallo-depent_PP-like"/>
</dbReference>
<evidence type="ECO:0000313" key="12">
    <source>
        <dbReference type="Proteomes" id="UP000028875"/>
    </source>
</evidence>
<evidence type="ECO:0000256" key="1">
    <source>
        <dbReference type="ARBA" id="ARBA00010555"/>
    </source>
</evidence>
<dbReference type="GO" id="GO:0004519">
    <property type="term" value="F:endonuclease activity"/>
    <property type="evidence" value="ECO:0007669"/>
    <property type="project" value="UniProtKB-KW"/>
</dbReference>
<sequence>MKFIHTADWHLGKIVNNIHMTEEQAYVLEQFLDIVRREEPDAIIIAGDLYDRAIPPKEAVELLNRIFTTIITELHIPILAISGNHDSPDRLEFGSDLFRKQHLYLEAKFKGNSSPVVLHDAHGPVYFHLVPYTEPAEVRSVFEDDSIQSHQQALEAIIEKMNRKYDLSERHIFIGHAFLAGGMETESEERLSMIGGTPYVDARLFEPFSYVAMGHLHQPQRIHRKTIRYSGSILKYSFSESNQQKSITIVELDQEGVCQINRIPLIPKHDMRIVEGYFHALLEDPLENKEDFLHIQLLDEGQIIDPMNKLRKIYPNILRLERKVQTSRNSLLDLPKIREKQSRSHTELFASFYEEIKGVPIPESSMKHIDKVVATIIDKERRS</sequence>
<reference evidence="11 12" key="1">
    <citation type="submission" date="2014-03" db="EMBL/GenBank/DDBJ databases">
        <authorList>
            <person name="Urmite Genomes U."/>
        </authorList>
    </citation>
    <scope>NUCLEOTIDE SEQUENCE [LARGE SCALE GENOMIC DNA]</scope>
    <source>
        <strain evidence="11 12">Vm-5</strain>
    </source>
</reference>
<feature type="domain" description="Calcineurin-like phosphoesterase" evidence="9">
    <location>
        <begin position="1"/>
        <end position="219"/>
    </location>
</feature>